<dbReference type="RefSeq" id="WP_072659121.1">
    <property type="nucleotide sequence ID" value="NZ_BDFD01000004.1"/>
</dbReference>
<dbReference type="OrthoDB" id="9771532at2"/>
<dbReference type="InterPro" id="IPR046342">
    <property type="entry name" value="CBS_dom_sf"/>
</dbReference>
<sequence length="136" mass="15312">MSEKRTLITVKDVMKENYDLVEGIATVRQALEVMRYVETKCLIVDKRHEHDEYGIVVLSDIAREVLAANRSPDRISIYEVMTKPATTIHPSMDIRYASALFARLGLSRAPVVDHQGHIIGIVSHTDMVLKGLLNLV</sequence>
<keyword evidence="5" id="KW-1185">Reference proteome</keyword>
<gene>
    <name evidence="4" type="ORF">MMIC_P0755</name>
</gene>
<name>A0A1L8CLJ8_9PROT</name>
<dbReference type="Proteomes" id="UP000231632">
    <property type="component" value="Unassembled WGS sequence"/>
</dbReference>
<organism evidence="4 5">
    <name type="scientific">Mariprofundus micogutta</name>
    <dbReference type="NCBI Taxonomy" id="1921010"/>
    <lineage>
        <taxon>Bacteria</taxon>
        <taxon>Pseudomonadati</taxon>
        <taxon>Pseudomonadota</taxon>
        <taxon>Candidatius Mariprofundia</taxon>
        <taxon>Mariprofundales</taxon>
        <taxon>Mariprofundaceae</taxon>
        <taxon>Mariprofundus</taxon>
    </lineage>
</organism>
<dbReference type="InterPro" id="IPR051257">
    <property type="entry name" value="Diverse_CBS-Domain"/>
</dbReference>
<reference evidence="4 5" key="1">
    <citation type="journal article" date="2017" name="Arch. Microbiol.">
        <title>Mariprofundus micogutta sp. nov., a novel iron-oxidizing zetaproteobacterium isolated from a deep-sea hydrothermal field at the Bayonnaise knoll of the Izu-Ogasawara arc, and a description of Mariprofundales ord. nov. and Zetaproteobacteria classis nov.</title>
        <authorList>
            <person name="Makita H."/>
            <person name="Tanaka E."/>
            <person name="Mitsunobu S."/>
            <person name="Miyazaki M."/>
            <person name="Nunoura T."/>
            <person name="Uematsu K."/>
            <person name="Takaki Y."/>
            <person name="Nishi S."/>
            <person name="Shimamura S."/>
            <person name="Takai K."/>
        </authorList>
    </citation>
    <scope>NUCLEOTIDE SEQUENCE [LARGE SCALE GENOMIC DNA]</scope>
    <source>
        <strain evidence="4 5">ET2</strain>
    </source>
</reference>
<proteinExistence type="predicted"/>
<feature type="domain" description="CBS" evidence="3">
    <location>
        <begin position="81"/>
        <end position="136"/>
    </location>
</feature>
<dbReference type="Gene3D" id="3.10.580.10">
    <property type="entry name" value="CBS-domain"/>
    <property type="match status" value="1"/>
</dbReference>
<accession>A0A1L8CLJ8</accession>
<evidence type="ECO:0000256" key="1">
    <source>
        <dbReference type="ARBA" id="ARBA00023122"/>
    </source>
</evidence>
<comment type="caution">
    <text evidence="4">The sequence shown here is derived from an EMBL/GenBank/DDBJ whole genome shotgun (WGS) entry which is preliminary data.</text>
</comment>
<dbReference type="PROSITE" id="PS51371">
    <property type="entry name" value="CBS"/>
    <property type="match status" value="1"/>
</dbReference>
<dbReference type="STRING" id="1921010.MMIC_P0755"/>
<keyword evidence="1 2" id="KW-0129">CBS domain</keyword>
<evidence type="ECO:0000313" key="4">
    <source>
        <dbReference type="EMBL" id="GAV19797.1"/>
    </source>
</evidence>
<dbReference type="PANTHER" id="PTHR43080">
    <property type="entry name" value="CBS DOMAIN-CONTAINING PROTEIN CBSX3, MITOCHONDRIAL"/>
    <property type="match status" value="1"/>
</dbReference>
<dbReference type="SUPFAM" id="SSF54631">
    <property type="entry name" value="CBS-domain pair"/>
    <property type="match status" value="1"/>
</dbReference>
<dbReference type="Pfam" id="PF00571">
    <property type="entry name" value="CBS"/>
    <property type="match status" value="1"/>
</dbReference>
<evidence type="ECO:0000259" key="3">
    <source>
        <dbReference type="PROSITE" id="PS51371"/>
    </source>
</evidence>
<dbReference type="AlphaFoldDB" id="A0A1L8CLJ8"/>
<protein>
    <submittedName>
        <fullName evidence="4">Putative voltage-gated ClC-type chloride channel ClcB</fullName>
    </submittedName>
</protein>
<dbReference type="EMBL" id="BDFD01000004">
    <property type="protein sequence ID" value="GAV19797.1"/>
    <property type="molecule type" value="Genomic_DNA"/>
</dbReference>
<dbReference type="SMART" id="SM00116">
    <property type="entry name" value="CBS"/>
    <property type="match status" value="1"/>
</dbReference>
<dbReference type="InterPro" id="IPR000644">
    <property type="entry name" value="CBS_dom"/>
</dbReference>
<dbReference type="PANTHER" id="PTHR43080:SF2">
    <property type="entry name" value="CBS DOMAIN-CONTAINING PROTEIN"/>
    <property type="match status" value="1"/>
</dbReference>
<evidence type="ECO:0000313" key="5">
    <source>
        <dbReference type="Proteomes" id="UP000231632"/>
    </source>
</evidence>
<evidence type="ECO:0000256" key="2">
    <source>
        <dbReference type="PROSITE-ProRule" id="PRU00703"/>
    </source>
</evidence>